<dbReference type="VEuPathDB" id="ToxoDB:TGP89_260610"/>
<feature type="compositionally biased region" description="Basic and acidic residues" evidence="4">
    <location>
        <begin position="349"/>
        <end position="362"/>
    </location>
</feature>
<dbReference type="GO" id="GO:0005730">
    <property type="term" value="C:nucleolus"/>
    <property type="evidence" value="ECO:0007669"/>
    <property type="project" value="TreeGrafter"/>
</dbReference>
<feature type="compositionally biased region" description="Basic residues" evidence="4">
    <location>
        <begin position="363"/>
        <end position="383"/>
    </location>
</feature>
<dbReference type="Proteomes" id="UP000028828">
    <property type="component" value="Unassembled WGS sequence"/>
</dbReference>
<dbReference type="GO" id="GO:0070476">
    <property type="term" value="P:rRNA (guanine-N7)-methylation"/>
    <property type="evidence" value="ECO:0007669"/>
    <property type="project" value="InterPro"/>
</dbReference>
<evidence type="ECO:0000259" key="5">
    <source>
        <dbReference type="Pfam" id="PF12589"/>
    </source>
</evidence>
<dbReference type="Gene3D" id="3.40.50.150">
    <property type="entry name" value="Vaccinia Virus protein VP39"/>
    <property type="match status" value="1"/>
</dbReference>
<feature type="region of interest" description="Disordered" evidence="4">
    <location>
        <begin position="318"/>
        <end position="383"/>
    </location>
</feature>
<keyword evidence="3" id="KW-0949">S-adenosyl-L-methionine</keyword>
<evidence type="ECO:0000313" key="8">
    <source>
        <dbReference type="Proteomes" id="UP000028828"/>
    </source>
</evidence>
<dbReference type="Pfam" id="PF12589">
    <property type="entry name" value="WBS_methylT"/>
    <property type="match status" value="1"/>
</dbReference>
<evidence type="ECO:0000259" key="6">
    <source>
        <dbReference type="Pfam" id="PF13649"/>
    </source>
</evidence>
<dbReference type="CDD" id="cd02440">
    <property type="entry name" value="AdoMet_MTases"/>
    <property type="match status" value="1"/>
</dbReference>
<dbReference type="GO" id="GO:0016435">
    <property type="term" value="F:rRNA (guanine) methyltransferase activity"/>
    <property type="evidence" value="ECO:0007669"/>
    <property type="project" value="InterPro"/>
</dbReference>
<feature type="region of interest" description="Disordered" evidence="4">
    <location>
        <begin position="148"/>
        <end position="222"/>
    </location>
</feature>
<dbReference type="InterPro" id="IPR022238">
    <property type="entry name" value="Bud23_C"/>
</dbReference>
<dbReference type="InterPro" id="IPR041698">
    <property type="entry name" value="Methyltransf_25"/>
</dbReference>
<evidence type="ECO:0000256" key="1">
    <source>
        <dbReference type="ARBA" id="ARBA00022603"/>
    </source>
</evidence>
<feature type="compositionally biased region" description="Acidic residues" evidence="4">
    <location>
        <begin position="156"/>
        <end position="167"/>
    </location>
</feature>
<dbReference type="EMBL" id="AEYI02001232">
    <property type="protein sequence ID" value="KFG39924.1"/>
    <property type="molecule type" value="Genomic_DNA"/>
</dbReference>
<dbReference type="InterPro" id="IPR029063">
    <property type="entry name" value="SAM-dependent_MTases_sf"/>
</dbReference>
<sequence>MSRPEYEAPADVFYNALEAKKYARSSRMQAIQTQLTDRALELLLLPVAAEGSGETQPSLLLDLGFGSGISGARLAEKGHFVVGVDISKCMLDEAVDAGNTEENADAILGDLGSPLRFRPGVFDGAISISALQWLCSAIRTESHIASEAAASNAGNGEEDEDMDSCEAEDGRQNRSSSLKSQLGESEQASMGDDASASSDGAMSSDNDSDSPTSSRTLVAPSQIGDAKTNAPYKRLRCLFQWLFASLKTGGRAVLQFYPDSPQQVEMVTSAALRSGFGGGIVVDYPNSTKAKKYFLVLWVGGSHLPGQQQQLQQLQAAALGADGPSQIESTRRERQKQPRRGKSSKATVSRREWIEKKKERQRLQGKKVRHQSKYTGRKRKDKF</sequence>
<keyword evidence="1 7" id="KW-0489">Methyltransferase</keyword>
<evidence type="ECO:0000256" key="4">
    <source>
        <dbReference type="SAM" id="MobiDB-lite"/>
    </source>
</evidence>
<feature type="domain" description="18S rRNA (guanine(1575)-N(7))-methyltransferase Bud23 C-terminal" evidence="5">
    <location>
        <begin position="297"/>
        <end position="380"/>
    </location>
</feature>
<protein>
    <submittedName>
        <fullName evidence="7">Methyltransferase</fullName>
    </submittedName>
</protein>
<feature type="compositionally biased region" description="Low complexity" evidence="4">
    <location>
        <begin position="188"/>
        <end position="214"/>
    </location>
</feature>
<dbReference type="OrthoDB" id="2877at2759"/>
<dbReference type="InterPro" id="IPR039769">
    <property type="entry name" value="Bud23-like"/>
</dbReference>
<keyword evidence="2 7" id="KW-0808">Transferase</keyword>
<evidence type="ECO:0000256" key="2">
    <source>
        <dbReference type="ARBA" id="ARBA00022679"/>
    </source>
</evidence>
<dbReference type="AlphaFoldDB" id="A0A086K6A6"/>
<evidence type="ECO:0000256" key="3">
    <source>
        <dbReference type="ARBA" id="ARBA00022691"/>
    </source>
</evidence>
<name>A0A086K6A6_TOXGO</name>
<comment type="caution">
    <text evidence="7">The sequence shown here is derived from an EMBL/GenBank/DDBJ whole genome shotgun (WGS) entry which is preliminary data.</text>
</comment>
<dbReference type="PANTHER" id="PTHR12734:SF0">
    <property type="entry name" value="18S RRNA (GUANINE-N(7))-METHYLTRANSFERASE-RELATED"/>
    <property type="match status" value="1"/>
</dbReference>
<feature type="compositionally biased region" description="Polar residues" evidence="4">
    <location>
        <begin position="173"/>
        <end position="187"/>
    </location>
</feature>
<evidence type="ECO:0000313" key="7">
    <source>
        <dbReference type="EMBL" id="KFG39924.1"/>
    </source>
</evidence>
<feature type="domain" description="Methyltransferase" evidence="6">
    <location>
        <begin position="61"/>
        <end position="134"/>
    </location>
</feature>
<proteinExistence type="predicted"/>
<dbReference type="PANTHER" id="PTHR12734">
    <property type="entry name" value="METHYLTRANSFERASE-RELATED"/>
    <property type="match status" value="1"/>
</dbReference>
<organism evidence="7 8">
    <name type="scientific">Toxoplasma gondii p89</name>
    <dbReference type="NCBI Taxonomy" id="943119"/>
    <lineage>
        <taxon>Eukaryota</taxon>
        <taxon>Sar</taxon>
        <taxon>Alveolata</taxon>
        <taxon>Apicomplexa</taxon>
        <taxon>Conoidasida</taxon>
        <taxon>Coccidia</taxon>
        <taxon>Eucoccidiorida</taxon>
        <taxon>Eimeriorina</taxon>
        <taxon>Sarcocystidae</taxon>
        <taxon>Toxoplasma</taxon>
    </lineage>
</organism>
<dbReference type="Pfam" id="PF13649">
    <property type="entry name" value="Methyltransf_25"/>
    <property type="match status" value="1"/>
</dbReference>
<accession>A0A086K6A6</accession>
<dbReference type="SUPFAM" id="SSF53335">
    <property type="entry name" value="S-adenosyl-L-methionine-dependent methyltransferases"/>
    <property type="match status" value="1"/>
</dbReference>
<reference evidence="7 8" key="1">
    <citation type="submission" date="2014-03" db="EMBL/GenBank/DDBJ databases">
        <authorList>
            <person name="Sibley D."/>
            <person name="Venepally P."/>
            <person name="Karamycheva S."/>
            <person name="Hadjithomas M."/>
            <person name="Khan A."/>
            <person name="Brunk B."/>
            <person name="Roos D."/>
            <person name="Caler E."/>
            <person name="Lorenzi H."/>
        </authorList>
    </citation>
    <scope>NUCLEOTIDE SEQUENCE [LARGE SCALE GENOMIC DNA]</scope>
    <source>
        <strain evidence="8">p89</strain>
    </source>
</reference>
<gene>
    <name evidence="7" type="ORF">TGP89_260610</name>
</gene>